<protein>
    <submittedName>
        <fullName evidence="2">Uncharacterized protein</fullName>
    </submittedName>
</protein>
<feature type="compositionally biased region" description="Pro residues" evidence="1">
    <location>
        <begin position="106"/>
        <end position="116"/>
    </location>
</feature>
<name>A0ABU9K6G3_9BACI</name>
<comment type="caution">
    <text evidence="2">The sequence shown here is derived from an EMBL/GenBank/DDBJ whole genome shotgun (WGS) entry which is preliminary data.</text>
</comment>
<keyword evidence="3" id="KW-1185">Reference proteome</keyword>
<dbReference type="EMBL" id="JBBYAF010000002">
    <property type="protein sequence ID" value="MEL3971030.1"/>
    <property type="molecule type" value="Genomic_DNA"/>
</dbReference>
<evidence type="ECO:0000313" key="2">
    <source>
        <dbReference type="EMBL" id="MEL3971030.1"/>
    </source>
</evidence>
<feature type="region of interest" description="Disordered" evidence="1">
    <location>
        <begin position="92"/>
        <end position="128"/>
    </location>
</feature>
<proteinExistence type="predicted"/>
<dbReference type="Proteomes" id="UP001389717">
    <property type="component" value="Unassembled WGS sequence"/>
</dbReference>
<organism evidence="2 3">
    <name type="scientific">Rossellomorea oryzaecorticis</name>
    <dbReference type="NCBI Taxonomy" id="1396505"/>
    <lineage>
        <taxon>Bacteria</taxon>
        <taxon>Bacillati</taxon>
        <taxon>Bacillota</taxon>
        <taxon>Bacilli</taxon>
        <taxon>Bacillales</taxon>
        <taxon>Bacillaceae</taxon>
        <taxon>Rossellomorea</taxon>
    </lineage>
</organism>
<evidence type="ECO:0000256" key="1">
    <source>
        <dbReference type="SAM" id="MobiDB-lite"/>
    </source>
</evidence>
<evidence type="ECO:0000313" key="3">
    <source>
        <dbReference type="Proteomes" id="UP001389717"/>
    </source>
</evidence>
<gene>
    <name evidence="2" type="ORF">AAEO50_01960</name>
</gene>
<dbReference type="RefSeq" id="WP_341979834.1">
    <property type="nucleotide sequence ID" value="NZ_JBBYAF010000002.1"/>
</dbReference>
<reference evidence="2 3" key="1">
    <citation type="submission" date="2024-04" db="EMBL/GenBank/DDBJ databases">
        <title>Bacillus oryzaecorticis sp. nov., a moderately halophilic bacterium isolated from rice husks.</title>
        <authorList>
            <person name="Zhu H.-S."/>
        </authorList>
    </citation>
    <scope>NUCLEOTIDE SEQUENCE [LARGE SCALE GENOMIC DNA]</scope>
    <source>
        <strain evidence="2 3">ZC255</strain>
    </source>
</reference>
<sequence length="128" mass="14377">MQMVISKFILDLKMTNQDHFHSLDDENGLGAEFTWWAFENCVAFINNCAGFSGIAPEKINCARILVIALLLGLLRKNLIYCATCRKIVNRMPRVPTSPPVEFSLDPHPPSPSPQPNPRQKNPLTTVDE</sequence>
<accession>A0ABU9K6G3</accession>